<evidence type="ECO:0000313" key="2">
    <source>
        <dbReference type="Proteomes" id="UP001589693"/>
    </source>
</evidence>
<evidence type="ECO:0000313" key="1">
    <source>
        <dbReference type="EMBL" id="MFB9908013.1"/>
    </source>
</evidence>
<dbReference type="RefSeq" id="WP_377859178.1">
    <property type="nucleotide sequence ID" value="NZ_JBHLZU010000026.1"/>
</dbReference>
<accession>A0ABV6A4H9</accession>
<sequence>MSTSDQATVHSVLPDGAVTVLDDDGLLHTADAEAVRAGGWRAPRAGQRVALRRQDARITAVLPPTLA</sequence>
<proteinExistence type="predicted"/>
<comment type="caution">
    <text evidence="1">The sequence shown here is derived from an EMBL/GenBank/DDBJ whole genome shotgun (WGS) entry which is preliminary data.</text>
</comment>
<name>A0ABV6A4H9_9PSEU</name>
<dbReference type="Proteomes" id="UP001589693">
    <property type="component" value="Unassembled WGS sequence"/>
</dbReference>
<keyword evidence="2" id="KW-1185">Reference proteome</keyword>
<organism evidence="1 2">
    <name type="scientific">Allokutzneria oryzae</name>
    <dbReference type="NCBI Taxonomy" id="1378989"/>
    <lineage>
        <taxon>Bacteria</taxon>
        <taxon>Bacillati</taxon>
        <taxon>Actinomycetota</taxon>
        <taxon>Actinomycetes</taxon>
        <taxon>Pseudonocardiales</taxon>
        <taxon>Pseudonocardiaceae</taxon>
        <taxon>Allokutzneria</taxon>
    </lineage>
</organism>
<reference evidence="1 2" key="1">
    <citation type="submission" date="2024-09" db="EMBL/GenBank/DDBJ databases">
        <authorList>
            <person name="Sun Q."/>
            <person name="Mori K."/>
        </authorList>
    </citation>
    <scope>NUCLEOTIDE SEQUENCE [LARGE SCALE GENOMIC DNA]</scope>
    <source>
        <strain evidence="1 2">TBRC 7907</strain>
    </source>
</reference>
<gene>
    <name evidence="1" type="ORF">ACFFQA_29120</name>
</gene>
<protein>
    <recommendedName>
        <fullName evidence="3">Cold-shock protein</fullName>
    </recommendedName>
</protein>
<evidence type="ECO:0008006" key="3">
    <source>
        <dbReference type="Google" id="ProtNLM"/>
    </source>
</evidence>
<dbReference type="EMBL" id="JBHLZU010000026">
    <property type="protein sequence ID" value="MFB9908013.1"/>
    <property type="molecule type" value="Genomic_DNA"/>
</dbReference>